<evidence type="ECO:0000313" key="11">
    <source>
        <dbReference type="EMBL" id="CAJ1382702.1"/>
    </source>
</evidence>
<dbReference type="InterPro" id="IPR004131">
    <property type="entry name" value="PPase-energised_H-pump"/>
</dbReference>
<sequence>MSNVVLQGLGQGFMSTLFPAVVVIVMTMLTWGFEGSSGLAILAASSVSGTGFQGGIASFGAIATNAHKIVHLTTCPYSKSCLLVPQTIV</sequence>
<dbReference type="GO" id="GO:0009678">
    <property type="term" value="F:diphosphate hydrolysis-driven proton transmembrane transporter activity"/>
    <property type="evidence" value="ECO:0007669"/>
    <property type="project" value="UniProtKB-EC"/>
</dbReference>
<keyword evidence="3" id="KW-0813">Transport</keyword>
<dbReference type="GO" id="GO:0012505">
    <property type="term" value="C:endomembrane system"/>
    <property type="evidence" value="ECO:0007669"/>
    <property type="project" value="UniProtKB-SubCell"/>
</dbReference>
<dbReference type="AlphaFoldDB" id="A0AA36I8J1"/>
<evidence type="ECO:0000313" key="12">
    <source>
        <dbReference type="Proteomes" id="UP001178507"/>
    </source>
</evidence>
<dbReference type="EC" id="7.1.3.1" evidence="2"/>
<evidence type="ECO:0000256" key="6">
    <source>
        <dbReference type="ARBA" id="ARBA00022967"/>
    </source>
</evidence>
<keyword evidence="5" id="KW-0460">Magnesium</keyword>
<evidence type="ECO:0000256" key="5">
    <source>
        <dbReference type="ARBA" id="ARBA00022842"/>
    </source>
</evidence>
<protein>
    <recommendedName>
        <fullName evidence="2">H(+)-exporting diphosphatase</fullName>
        <ecNumber evidence="2">7.1.3.1</ecNumber>
    </recommendedName>
</protein>
<feature type="transmembrane region" description="Helical" evidence="10">
    <location>
        <begin position="39"/>
        <end position="62"/>
    </location>
</feature>
<dbReference type="GO" id="GO:0016020">
    <property type="term" value="C:membrane"/>
    <property type="evidence" value="ECO:0007669"/>
    <property type="project" value="InterPro"/>
</dbReference>
<keyword evidence="8" id="KW-0406">Ion transport</keyword>
<evidence type="ECO:0000256" key="9">
    <source>
        <dbReference type="ARBA" id="ARBA00023136"/>
    </source>
</evidence>
<keyword evidence="12" id="KW-1185">Reference proteome</keyword>
<evidence type="ECO:0000256" key="4">
    <source>
        <dbReference type="ARBA" id="ARBA00022692"/>
    </source>
</evidence>
<keyword evidence="9 10" id="KW-0472">Membrane</keyword>
<dbReference type="Pfam" id="PF03030">
    <property type="entry name" value="H_PPase"/>
    <property type="match status" value="1"/>
</dbReference>
<dbReference type="Proteomes" id="UP001178507">
    <property type="component" value="Unassembled WGS sequence"/>
</dbReference>
<organism evidence="11 12">
    <name type="scientific">Effrenium voratum</name>
    <dbReference type="NCBI Taxonomy" id="2562239"/>
    <lineage>
        <taxon>Eukaryota</taxon>
        <taxon>Sar</taxon>
        <taxon>Alveolata</taxon>
        <taxon>Dinophyceae</taxon>
        <taxon>Suessiales</taxon>
        <taxon>Symbiodiniaceae</taxon>
        <taxon>Effrenium</taxon>
    </lineage>
</organism>
<comment type="caution">
    <text evidence="11">The sequence shown here is derived from an EMBL/GenBank/DDBJ whole genome shotgun (WGS) entry which is preliminary data.</text>
</comment>
<evidence type="ECO:0000256" key="1">
    <source>
        <dbReference type="ARBA" id="ARBA00004127"/>
    </source>
</evidence>
<feature type="transmembrane region" description="Helical" evidence="10">
    <location>
        <begin position="12"/>
        <end position="33"/>
    </location>
</feature>
<evidence type="ECO:0000256" key="3">
    <source>
        <dbReference type="ARBA" id="ARBA00022448"/>
    </source>
</evidence>
<evidence type="ECO:0000256" key="10">
    <source>
        <dbReference type="SAM" id="Phobius"/>
    </source>
</evidence>
<evidence type="ECO:0000256" key="2">
    <source>
        <dbReference type="ARBA" id="ARBA00013242"/>
    </source>
</evidence>
<dbReference type="GO" id="GO:0004427">
    <property type="term" value="F:inorganic diphosphate phosphatase activity"/>
    <property type="evidence" value="ECO:0007669"/>
    <property type="project" value="InterPro"/>
</dbReference>
<evidence type="ECO:0000256" key="7">
    <source>
        <dbReference type="ARBA" id="ARBA00022989"/>
    </source>
</evidence>
<keyword evidence="6" id="KW-1278">Translocase</keyword>
<proteinExistence type="predicted"/>
<keyword evidence="7 10" id="KW-1133">Transmembrane helix</keyword>
<keyword evidence="4 10" id="KW-0812">Transmembrane</keyword>
<dbReference type="EMBL" id="CAUJNA010000935">
    <property type="protein sequence ID" value="CAJ1382702.1"/>
    <property type="molecule type" value="Genomic_DNA"/>
</dbReference>
<gene>
    <name evidence="11" type="ORF">EVOR1521_LOCUS10024</name>
</gene>
<name>A0AA36I8J1_9DINO</name>
<comment type="subcellular location">
    <subcellularLocation>
        <location evidence="1">Endomembrane system</location>
        <topology evidence="1">Multi-pass membrane protein</topology>
    </subcellularLocation>
</comment>
<evidence type="ECO:0000256" key="8">
    <source>
        <dbReference type="ARBA" id="ARBA00023065"/>
    </source>
</evidence>
<reference evidence="11" key="1">
    <citation type="submission" date="2023-08" db="EMBL/GenBank/DDBJ databases">
        <authorList>
            <person name="Chen Y."/>
            <person name="Shah S."/>
            <person name="Dougan E. K."/>
            <person name="Thang M."/>
            <person name="Chan C."/>
        </authorList>
    </citation>
    <scope>NUCLEOTIDE SEQUENCE</scope>
</reference>
<accession>A0AA36I8J1</accession>